<protein>
    <submittedName>
        <fullName evidence="1">Uncharacterized protein</fullName>
    </submittedName>
</protein>
<keyword evidence="2" id="KW-1185">Reference proteome</keyword>
<dbReference type="AlphaFoldDB" id="A0A8J7GSH2"/>
<proteinExistence type="predicted"/>
<dbReference type="Proteomes" id="UP000622552">
    <property type="component" value="Unassembled WGS sequence"/>
</dbReference>
<dbReference type="EMBL" id="JADOUF010000001">
    <property type="protein sequence ID" value="MBG6136216.1"/>
    <property type="molecule type" value="Genomic_DNA"/>
</dbReference>
<accession>A0A8J7GSH2</accession>
<name>A0A8J7GSH2_9ACTN</name>
<sequence>MSNESQYIRLERLVSESGGRHLRADRLEEFGEISPLIEERLKETWLAQEWPLFMGYVDLAGHRPSPGCVPILCDALVGNHHDIDTPSNYDHEAVAESLKKGIEKGVAAYWDAISALTEVLRSGWKEWDPAIAAVCLLALHKCETLEARAELVWAAKCHTVTIRELASELLGAQLMSSESVHDRFADHRNSLVDIDLVTAPSENIFIDLLIDAEEDFLTGGSFNRVIEFSQTFGELLNGYGTRHALDLVFVGPGFDLEAGRFELGLEQKHLGVRSAVLAIGFDGRLNTVSSMADLAGNALELIKFNNSDIGLSDDVSFCRQILLRMAE</sequence>
<comment type="caution">
    <text evidence="1">The sequence shown here is derived from an EMBL/GenBank/DDBJ whole genome shotgun (WGS) entry which is preliminary data.</text>
</comment>
<dbReference type="RefSeq" id="WP_197003221.1">
    <property type="nucleotide sequence ID" value="NZ_BONS01000039.1"/>
</dbReference>
<gene>
    <name evidence="1" type="ORF">IW245_002410</name>
</gene>
<evidence type="ECO:0000313" key="1">
    <source>
        <dbReference type="EMBL" id="MBG6136216.1"/>
    </source>
</evidence>
<reference evidence="1" key="1">
    <citation type="submission" date="2020-11" db="EMBL/GenBank/DDBJ databases">
        <title>Sequencing the genomes of 1000 actinobacteria strains.</title>
        <authorList>
            <person name="Klenk H.-P."/>
        </authorList>
    </citation>
    <scope>NUCLEOTIDE SEQUENCE</scope>
    <source>
        <strain evidence="1">DSM 45356</strain>
    </source>
</reference>
<evidence type="ECO:0000313" key="2">
    <source>
        <dbReference type="Proteomes" id="UP000622552"/>
    </source>
</evidence>
<organism evidence="1 2">
    <name type="scientific">Longispora fulva</name>
    <dbReference type="NCBI Taxonomy" id="619741"/>
    <lineage>
        <taxon>Bacteria</taxon>
        <taxon>Bacillati</taxon>
        <taxon>Actinomycetota</taxon>
        <taxon>Actinomycetes</taxon>
        <taxon>Micromonosporales</taxon>
        <taxon>Micromonosporaceae</taxon>
        <taxon>Longispora</taxon>
    </lineage>
</organism>